<comment type="similarity">
    <text evidence="1">Belongs to the DprA/Smf family.</text>
</comment>
<name>A0A840MG25_9PROT</name>
<proteinExistence type="inferred from homology"/>
<dbReference type="Pfam" id="PF02481">
    <property type="entry name" value="DNA_processg_A"/>
    <property type="match status" value="1"/>
</dbReference>
<keyword evidence="5" id="KW-1185">Reference proteome</keyword>
<dbReference type="PANTHER" id="PTHR43022">
    <property type="entry name" value="PROTEIN SMF"/>
    <property type="match status" value="1"/>
</dbReference>
<dbReference type="InterPro" id="IPR057666">
    <property type="entry name" value="DrpA_SLOG"/>
</dbReference>
<dbReference type="PANTHER" id="PTHR43022:SF1">
    <property type="entry name" value="PROTEIN SMF"/>
    <property type="match status" value="1"/>
</dbReference>
<evidence type="ECO:0000259" key="2">
    <source>
        <dbReference type="Pfam" id="PF02481"/>
    </source>
</evidence>
<dbReference type="Proteomes" id="UP000575898">
    <property type="component" value="Unassembled WGS sequence"/>
</dbReference>
<accession>A0A840MG25</accession>
<dbReference type="InterPro" id="IPR041614">
    <property type="entry name" value="DprA_WH"/>
</dbReference>
<dbReference type="Pfam" id="PF17782">
    <property type="entry name" value="WHD_DprA"/>
    <property type="match status" value="1"/>
</dbReference>
<dbReference type="SUPFAM" id="SSF102405">
    <property type="entry name" value="MCP/YpsA-like"/>
    <property type="match status" value="1"/>
</dbReference>
<dbReference type="RefSeq" id="WP_184035007.1">
    <property type="nucleotide sequence ID" value="NZ_JACHHY010000003.1"/>
</dbReference>
<evidence type="ECO:0000313" key="4">
    <source>
        <dbReference type="EMBL" id="MBB5017350.1"/>
    </source>
</evidence>
<sequence>MTGLGEYQPWLRLGLIPGLSAPAQLSLLKAFGSPDAVCGASRTQLAPHLKPKQLDAFLAGPNETLLSQTLTWLAEPNNHLITLADADYPKGLLETSDPPAMFYLKGRRALLCENMLAVVGSRHATPQGEQNARAFSEALSQAGLTIVSGMALGIDRAAHEGGLAGRGSSIAVVGTGLDRVYPASNRDLAHQLALHGAILSEYPLGIPALAANFPRRNRLISGMSLGCLVVEAALQSGSLITARLSAEQGREVFAIPGSIHSPVAKGCHALIKQGAKLVETAQDILDELGWCSAPTVSRNTPSSQSEDDPEAARMLEYMGYDPVNVDSLCDRSRLTPDKVCAILLKLELDGQVASLPGNRYQRLA</sequence>
<dbReference type="GO" id="GO:0009294">
    <property type="term" value="P:DNA-mediated transformation"/>
    <property type="evidence" value="ECO:0007669"/>
    <property type="project" value="InterPro"/>
</dbReference>
<dbReference type="Gene3D" id="3.40.50.450">
    <property type="match status" value="1"/>
</dbReference>
<dbReference type="AlphaFoldDB" id="A0A840MG25"/>
<comment type="caution">
    <text evidence="4">The sequence shown here is derived from an EMBL/GenBank/DDBJ whole genome shotgun (WGS) entry which is preliminary data.</text>
</comment>
<evidence type="ECO:0000259" key="3">
    <source>
        <dbReference type="Pfam" id="PF17782"/>
    </source>
</evidence>
<dbReference type="Gene3D" id="1.10.10.10">
    <property type="entry name" value="Winged helix-like DNA-binding domain superfamily/Winged helix DNA-binding domain"/>
    <property type="match status" value="1"/>
</dbReference>
<dbReference type="InterPro" id="IPR036388">
    <property type="entry name" value="WH-like_DNA-bd_sf"/>
</dbReference>
<feature type="domain" description="DprA winged helix" evidence="3">
    <location>
        <begin position="300"/>
        <end position="358"/>
    </location>
</feature>
<dbReference type="NCBIfam" id="TIGR00732">
    <property type="entry name" value="dprA"/>
    <property type="match status" value="1"/>
</dbReference>
<evidence type="ECO:0000313" key="5">
    <source>
        <dbReference type="Proteomes" id="UP000575898"/>
    </source>
</evidence>
<reference evidence="4 5" key="1">
    <citation type="submission" date="2020-08" db="EMBL/GenBank/DDBJ databases">
        <title>Genomic Encyclopedia of Type Strains, Phase IV (KMG-IV): sequencing the most valuable type-strain genomes for metagenomic binning, comparative biology and taxonomic classification.</title>
        <authorList>
            <person name="Goeker M."/>
        </authorList>
    </citation>
    <scope>NUCLEOTIDE SEQUENCE [LARGE SCALE GENOMIC DNA]</scope>
    <source>
        <strain evidence="4 5">DSM 27165</strain>
    </source>
</reference>
<dbReference type="InterPro" id="IPR003488">
    <property type="entry name" value="DprA"/>
</dbReference>
<organism evidence="4 5">
    <name type="scientific">Chitinivorax tropicus</name>
    <dbReference type="NCBI Taxonomy" id="714531"/>
    <lineage>
        <taxon>Bacteria</taxon>
        <taxon>Pseudomonadati</taxon>
        <taxon>Pseudomonadota</taxon>
        <taxon>Betaproteobacteria</taxon>
        <taxon>Chitinivorax</taxon>
    </lineage>
</organism>
<evidence type="ECO:0000256" key="1">
    <source>
        <dbReference type="ARBA" id="ARBA00006525"/>
    </source>
</evidence>
<dbReference type="EMBL" id="JACHHY010000003">
    <property type="protein sequence ID" value="MBB5017350.1"/>
    <property type="molecule type" value="Genomic_DNA"/>
</dbReference>
<feature type="domain" description="Smf/DprA SLOG" evidence="2">
    <location>
        <begin position="80"/>
        <end position="288"/>
    </location>
</feature>
<gene>
    <name evidence="4" type="ORF">HNQ59_000614</name>
</gene>
<protein>
    <submittedName>
        <fullName evidence="4">DNA processing protein</fullName>
    </submittedName>
</protein>